<keyword evidence="3" id="KW-0119">Carbohydrate metabolism</keyword>
<dbReference type="GO" id="GO:0004034">
    <property type="term" value="F:aldose 1-epimerase activity"/>
    <property type="evidence" value="ECO:0007669"/>
    <property type="project" value="TreeGrafter"/>
</dbReference>
<protein>
    <submittedName>
        <fullName evidence="4">Galactose mutarotase</fullName>
    </submittedName>
</protein>
<reference evidence="4 5" key="1">
    <citation type="submission" date="2018-03" db="EMBL/GenBank/DDBJ databases">
        <authorList>
            <person name="Gulvik C.A."/>
        </authorList>
    </citation>
    <scope>NUCLEOTIDE SEQUENCE [LARGE SCALE GENOMIC DNA]</scope>
    <source>
        <strain evidence="4 5">JCM 31581</strain>
    </source>
</reference>
<dbReference type="Proteomes" id="UP000277864">
    <property type="component" value="Unassembled WGS sequence"/>
</dbReference>
<dbReference type="EMBL" id="PXZH01000002">
    <property type="protein sequence ID" value="RST89195.1"/>
    <property type="molecule type" value="Genomic_DNA"/>
</dbReference>
<proteinExistence type="inferred from homology"/>
<dbReference type="Pfam" id="PF01263">
    <property type="entry name" value="Aldose_epim"/>
    <property type="match status" value="1"/>
</dbReference>
<dbReference type="InterPro" id="IPR014718">
    <property type="entry name" value="GH-type_carb-bd"/>
</dbReference>
<dbReference type="InterPro" id="IPR008183">
    <property type="entry name" value="Aldose_1/G6P_1-epimerase"/>
</dbReference>
<dbReference type="PANTHER" id="PTHR10091">
    <property type="entry name" value="ALDOSE-1-EPIMERASE"/>
    <property type="match status" value="1"/>
</dbReference>
<sequence length="334" mass="37961">MGIKIESGNHPLLKKITLSNDYLTATFVNYGARMYELWAPDAHFKHENILLTLDKEEQLLTDTSFFGAVVGPVAGRIREGECHNYSLEKNEKKHHIHGGSNGWSFQFWSVTTAEGKDFSRVSFSLIDTLSGYPGPIHVTVHYTLEKNQLIMEMDYWAEKQTWINPTSHTYFNLSGNGKRKIQEHFLTVKTKGLLELDKDKLPTGKLLTSSKIIPLLLKEVRLSDLFQIIPQGLDDPFILKTLTKNEPNLILSEPLSGRKLEIFTDQPSFVLFSTTGFNSPITVTGQKMCSQLGLAIEPQHLPDILHFPHWGTIEALPNTRYTRKTIYQFSTLDL</sequence>
<dbReference type="GO" id="GO:0033499">
    <property type="term" value="P:galactose catabolic process via UDP-galactose, Leloir pathway"/>
    <property type="evidence" value="ECO:0007669"/>
    <property type="project" value="TreeGrafter"/>
</dbReference>
<dbReference type="CDD" id="cd09019">
    <property type="entry name" value="galactose_mutarotase_like"/>
    <property type="match status" value="1"/>
</dbReference>
<comment type="caution">
    <text evidence="4">The sequence shown here is derived from an EMBL/GenBank/DDBJ whole genome shotgun (WGS) entry which is preliminary data.</text>
</comment>
<name>A0A3R9YE63_9ENTE</name>
<dbReference type="GO" id="GO:0006006">
    <property type="term" value="P:glucose metabolic process"/>
    <property type="evidence" value="ECO:0007669"/>
    <property type="project" value="TreeGrafter"/>
</dbReference>
<organism evidence="4 5">
    <name type="scientific">Vagococcus humatus</name>
    <dbReference type="NCBI Taxonomy" id="1889241"/>
    <lineage>
        <taxon>Bacteria</taxon>
        <taxon>Bacillati</taxon>
        <taxon>Bacillota</taxon>
        <taxon>Bacilli</taxon>
        <taxon>Lactobacillales</taxon>
        <taxon>Enterococcaceae</taxon>
        <taxon>Vagococcus</taxon>
    </lineage>
</organism>
<evidence type="ECO:0000256" key="3">
    <source>
        <dbReference type="ARBA" id="ARBA00023277"/>
    </source>
</evidence>
<keyword evidence="5" id="KW-1185">Reference proteome</keyword>
<gene>
    <name evidence="4" type="ORF">C7P63_05300</name>
</gene>
<comment type="similarity">
    <text evidence="1">Belongs to the aldose epimerase family.</text>
</comment>
<dbReference type="GO" id="GO:0030246">
    <property type="term" value="F:carbohydrate binding"/>
    <property type="evidence" value="ECO:0007669"/>
    <property type="project" value="InterPro"/>
</dbReference>
<evidence type="ECO:0000256" key="1">
    <source>
        <dbReference type="ARBA" id="ARBA00006206"/>
    </source>
</evidence>
<dbReference type="AlphaFoldDB" id="A0A3R9YE63"/>
<dbReference type="RefSeq" id="WP_125943128.1">
    <property type="nucleotide sequence ID" value="NZ_PXZH01000002.1"/>
</dbReference>
<dbReference type="SUPFAM" id="SSF74650">
    <property type="entry name" value="Galactose mutarotase-like"/>
    <property type="match status" value="1"/>
</dbReference>
<dbReference type="InterPro" id="IPR011013">
    <property type="entry name" value="Gal_mutarotase_sf_dom"/>
</dbReference>
<dbReference type="Gene3D" id="2.70.98.10">
    <property type="match status" value="1"/>
</dbReference>
<evidence type="ECO:0000313" key="5">
    <source>
        <dbReference type="Proteomes" id="UP000277864"/>
    </source>
</evidence>
<keyword evidence="2" id="KW-0413">Isomerase</keyword>
<evidence type="ECO:0000313" key="4">
    <source>
        <dbReference type="EMBL" id="RST89195.1"/>
    </source>
</evidence>
<accession>A0A3R9YE63</accession>
<dbReference type="PANTHER" id="PTHR10091:SF0">
    <property type="entry name" value="GALACTOSE MUTAROTASE"/>
    <property type="match status" value="1"/>
</dbReference>
<evidence type="ECO:0000256" key="2">
    <source>
        <dbReference type="ARBA" id="ARBA00023235"/>
    </source>
</evidence>
<dbReference type="InterPro" id="IPR047215">
    <property type="entry name" value="Galactose_mutarotase-like"/>
</dbReference>
<dbReference type="OrthoDB" id="9779408at2"/>